<evidence type="ECO:0000313" key="2">
    <source>
        <dbReference type="EMBL" id="SVE13980.1"/>
    </source>
</evidence>
<gene>
    <name evidence="2" type="ORF">METZ01_LOCUS466834</name>
</gene>
<feature type="transmembrane region" description="Helical" evidence="1">
    <location>
        <begin position="18"/>
        <end position="42"/>
    </location>
</feature>
<organism evidence="2">
    <name type="scientific">marine metagenome</name>
    <dbReference type="NCBI Taxonomy" id="408172"/>
    <lineage>
        <taxon>unclassified sequences</taxon>
        <taxon>metagenomes</taxon>
        <taxon>ecological metagenomes</taxon>
    </lineage>
</organism>
<proteinExistence type="predicted"/>
<reference evidence="2" key="1">
    <citation type="submission" date="2018-05" db="EMBL/GenBank/DDBJ databases">
        <authorList>
            <person name="Lanie J.A."/>
            <person name="Ng W.-L."/>
            <person name="Kazmierczak K.M."/>
            <person name="Andrzejewski T.M."/>
            <person name="Davidsen T.M."/>
            <person name="Wayne K.J."/>
            <person name="Tettelin H."/>
            <person name="Glass J.I."/>
            <person name="Rusch D."/>
            <person name="Podicherti R."/>
            <person name="Tsui H.-C.T."/>
            <person name="Winkler M.E."/>
        </authorList>
    </citation>
    <scope>NUCLEOTIDE SEQUENCE</scope>
</reference>
<keyword evidence="1" id="KW-0472">Membrane</keyword>
<feature type="non-terminal residue" evidence="2">
    <location>
        <position position="248"/>
    </location>
</feature>
<feature type="non-terminal residue" evidence="2">
    <location>
        <position position="1"/>
    </location>
</feature>
<dbReference type="AlphaFoldDB" id="A0A383B2E1"/>
<accession>A0A383B2E1</accession>
<dbReference type="EMBL" id="UINC01196808">
    <property type="protein sequence ID" value="SVE13980.1"/>
    <property type="molecule type" value="Genomic_DNA"/>
</dbReference>
<evidence type="ECO:0000256" key="1">
    <source>
        <dbReference type="SAM" id="Phobius"/>
    </source>
</evidence>
<feature type="transmembrane region" description="Helical" evidence="1">
    <location>
        <begin position="62"/>
        <end position="81"/>
    </location>
</feature>
<evidence type="ECO:0008006" key="3">
    <source>
        <dbReference type="Google" id="ProtNLM"/>
    </source>
</evidence>
<feature type="transmembrane region" description="Helical" evidence="1">
    <location>
        <begin position="193"/>
        <end position="215"/>
    </location>
</feature>
<keyword evidence="1" id="KW-0812">Transmembrane</keyword>
<name>A0A383B2E1_9ZZZZ</name>
<feature type="transmembrane region" description="Helical" evidence="1">
    <location>
        <begin position="136"/>
        <end position="158"/>
    </location>
</feature>
<keyword evidence="1" id="KW-1133">Transmembrane helix</keyword>
<protein>
    <recommendedName>
        <fullName evidence="3">Amino acid permease/ SLC12A domain-containing protein</fullName>
    </recommendedName>
</protein>
<feature type="transmembrane region" description="Helical" evidence="1">
    <location>
        <begin position="88"/>
        <end position="108"/>
    </location>
</feature>
<sequence>TTLEAMNTMPGPRFIVSWLVWCWLFMFIGILFQLGGIVGGVGKVVAELGWFNGLGGAGFFKMDRIIAIAVSGATVAILASGKYKTVEIFSTIMVVFFTIATLFALGSLQTSPAMVEFKISWADVGEGLKFRLPGDFSTAFAAFGIIGVGASELIYYPYWCLEKGYARNVGTANPTTVWYERTKGWLRIMRIDAWLSMVIYTGATVAFFLLGAALLHGSGKEVNDGNMIASLSEMYRPLGELGLTIFLL</sequence>